<dbReference type="InterPro" id="IPR018060">
    <property type="entry name" value="HTH_AraC"/>
</dbReference>
<dbReference type="GO" id="GO:0043565">
    <property type="term" value="F:sequence-specific DNA binding"/>
    <property type="evidence" value="ECO:0007669"/>
    <property type="project" value="InterPro"/>
</dbReference>
<dbReference type="PANTHER" id="PTHR46796">
    <property type="entry name" value="HTH-TYPE TRANSCRIPTIONAL ACTIVATOR RHAS-RELATED"/>
    <property type="match status" value="1"/>
</dbReference>
<dbReference type="PANTHER" id="PTHR46796:SF6">
    <property type="entry name" value="ARAC SUBFAMILY"/>
    <property type="match status" value="1"/>
</dbReference>
<feature type="domain" description="HTH araC/xylS-type" evidence="4">
    <location>
        <begin position="210"/>
        <end position="311"/>
    </location>
</feature>
<dbReference type="PRINTS" id="PR00032">
    <property type="entry name" value="HTHARAC"/>
</dbReference>
<dbReference type="EMBL" id="CP003876">
    <property type="protein sequence ID" value="AFU02414.1"/>
    <property type="molecule type" value="Genomic_DNA"/>
</dbReference>
<sequence length="326" mass="36443">MAMPPRWPRVDRFDSFRDAVSHTFVPLQVERVGREPFDGRLRSVALGSLQVTEVGATPHVVRRTEALIARSDPECYKLGVQLQGACLLTQDDRETRLAEGDFAIYDTSRPYAMAFDGPYRQLVLMLPRRALCLPEDRIAAVTARRVSGDNGAGALLSTLLRELAGHLDEVTGPAETRLADNIVDLLVTVLGTRLDLLAATRSAVRRPLTAQLMSYIEGHLGDGDLAPQRIATAHFISTRYLHKLFHEQSTTVAGWIRERRLERCRRDLRDPLRRDRSIAAIAARWGFPDAAHFSRTFRAAYGLSPHEYRCAQRAQPVSSSVVPHDS</sequence>
<dbReference type="AlphaFoldDB" id="K0EZ95"/>
<dbReference type="Gene3D" id="1.10.10.60">
    <property type="entry name" value="Homeodomain-like"/>
    <property type="match status" value="1"/>
</dbReference>
<proteinExistence type="predicted"/>
<dbReference type="Proteomes" id="UP000006304">
    <property type="component" value="Chromosome"/>
</dbReference>
<dbReference type="InterPro" id="IPR009057">
    <property type="entry name" value="Homeodomain-like_sf"/>
</dbReference>
<dbReference type="GO" id="GO:0003700">
    <property type="term" value="F:DNA-binding transcription factor activity"/>
    <property type="evidence" value="ECO:0007669"/>
    <property type="project" value="InterPro"/>
</dbReference>
<protein>
    <submittedName>
        <fullName evidence="5">AraC family transcriptional regulator</fullName>
    </submittedName>
</protein>
<dbReference type="InterPro" id="IPR050204">
    <property type="entry name" value="AraC_XylS_family_regulators"/>
</dbReference>
<dbReference type="SMART" id="SM00342">
    <property type="entry name" value="HTH_ARAC"/>
    <property type="match status" value="1"/>
</dbReference>
<gene>
    <name evidence="5" type="ORF">O3I_022295</name>
</gene>
<keyword evidence="6" id="KW-1185">Reference proteome</keyword>
<dbReference type="Pfam" id="PF12833">
    <property type="entry name" value="HTH_18"/>
    <property type="match status" value="1"/>
</dbReference>
<reference evidence="5 6" key="1">
    <citation type="journal article" date="2012" name="J. Bacteriol.">
        <title>Complete genome sequence of Nocardia brasiliensis HUJEG-1.</title>
        <authorList>
            <person name="Vera-Cabrera L."/>
            <person name="Ortiz-Lopez R."/>
            <person name="Elizondo-Gonzalez R."/>
            <person name="Perez-Maya A.A."/>
            <person name="Ocampo-Candiani J."/>
        </authorList>
    </citation>
    <scope>NUCLEOTIDE SEQUENCE [LARGE SCALE GENOMIC DNA]</scope>
    <source>
        <strain evidence="6">ATCC 700358</strain>
    </source>
</reference>
<dbReference type="InterPro" id="IPR020449">
    <property type="entry name" value="Tscrpt_reg_AraC-type_HTH"/>
</dbReference>
<evidence type="ECO:0000256" key="2">
    <source>
        <dbReference type="ARBA" id="ARBA00023125"/>
    </source>
</evidence>
<dbReference type="InterPro" id="IPR035418">
    <property type="entry name" value="AraC-bd_2"/>
</dbReference>
<evidence type="ECO:0000313" key="5">
    <source>
        <dbReference type="EMBL" id="AFU02414.1"/>
    </source>
</evidence>
<dbReference type="KEGG" id="nbr:O3I_022295"/>
<dbReference type="eggNOG" id="COG2207">
    <property type="taxonomic scope" value="Bacteria"/>
</dbReference>
<evidence type="ECO:0000256" key="1">
    <source>
        <dbReference type="ARBA" id="ARBA00023015"/>
    </source>
</evidence>
<keyword evidence="2" id="KW-0238">DNA-binding</keyword>
<dbReference type="Pfam" id="PF14525">
    <property type="entry name" value="AraC_binding_2"/>
    <property type="match status" value="1"/>
</dbReference>
<evidence type="ECO:0000256" key="3">
    <source>
        <dbReference type="ARBA" id="ARBA00023163"/>
    </source>
</evidence>
<keyword evidence="1" id="KW-0805">Transcription regulation</keyword>
<accession>K0EZ95</accession>
<name>K0EZ95_NOCB7</name>
<organism evidence="5 6">
    <name type="scientific">Nocardia brasiliensis (strain ATCC 700358 / HUJEG-1)</name>
    <dbReference type="NCBI Taxonomy" id="1133849"/>
    <lineage>
        <taxon>Bacteria</taxon>
        <taxon>Bacillati</taxon>
        <taxon>Actinomycetota</taxon>
        <taxon>Actinomycetes</taxon>
        <taxon>Mycobacteriales</taxon>
        <taxon>Nocardiaceae</taxon>
        <taxon>Nocardia</taxon>
    </lineage>
</organism>
<dbReference type="STRING" id="1133849.O3I_022295"/>
<evidence type="ECO:0000313" key="6">
    <source>
        <dbReference type="Proteomes" id="UP000006304"/>
    </source>
</evidence>
<dbReference type="PROSITE" id="PS01124">
    <property type="entry name" value="HTH_ARAC_FAMILY_2"/>
    <property type="match status" value="1"/>
</dbReference>
<dbReference type="SUPFAM" id="SSF46689">
    <property type="entry name" value="Homeodomain-like"/>
    <property type="match status" value="1"/>
</dbReference>
<dbReference type="HOGENOM" id="CLU_049704_1_1_11"/>
<keyword evidence="3" id="KW-0804">Transcription</keyword>
<evidence type="ECO:0000259" key="4">
    <source>
        <dbReference type="PROSITE" id="PS01124"/>
    </source>
</evidence>